<dbReference type="AlphaFoldDB" id="A0A5B6VWC5"/>
<sequence>MAIKIDLEKAYDRIRWDFLKDTLETVGYCRMDILLLNSYQLEGCDNVIQYLHDLVLFCKAELEQARIVKEILTEFSYFSGHKVNNQKSQIYFSAMVDNTVANEKSEYLGVTRTDDLGKKMSCGSRYSSQNIKLMRIVHRTLKEDAAVLLGNLFRSSLSRRVGDGRRLRFWTNHWIKELGPLSNYCTNARPIFQDATVYAMVTLEGEWNWEYFRNSSPKGSIHPPKDDVREDQIAWRLTDNGKCTVASGYSKFAYGDWPLRDQKLIWKLHVPQRVRQFFWLLLHNRLLSNSKRCRRGMVDSQFCNLCGNGFKHLCMR</sequence>
<feature type="domain" description="Reverse transcriptase zinc-binding" evidence="1">
    <location>
        <begin position="245"/>
        <end position="309"/>
    </location>
</feature>
<dbReference type="EMBL" id="SMMG02000005">
    <property type="protein sequence ID" value="KAA3473258.1"/>
    <property type="molecule type" value="Genomic_DNA"/>
</dbReference>
<protein>
    <submittedName>
        <fullName evidence="2">Reverse transcriptase</fullName>
    </submittedName>
</protein>
<gene>
    <name evidence="2" type="ORF">EPI10_023653</name>
</gene>
<evidence type="ECO:0000313" key="2">
    <source>
        <dbReference type="EMBL" id="KAA3473258.1"/>
    </source>
</evidence>
<dbReference type="InterPro" id="IPR026960">
    <property type="entry name" value="RVT-Znf"/>
</dbReference>
<dbReference type="PANTHER" id="PTHR36617">
    <property type="entry name" value="PROTEIN, PUTATIVE-RELATED"/>
    <property type="match status" value="1"/>
</dbReference>
<dbReference type="Pfam" id="PF13966">
    <property type="entry name" value="zf-RVT"/>
    <property type="match status" value="1"/>
</dbReference>
<keyword evidence="2" id="KW-0548">Nucleotidyltransferase</keyword>
<reference evidence="2" key="1">
    <citation type="submission" date="2019-08" db="EMBL/GenBank/DDBJ databases">
        <authorList>
            <person name="Liu F."/>
        </authorList>
    </citation>
    <scope>NUCLEOTIDE SEQUENCE [LARGE SCALE GENOMIC DNA]</scope>
    <source>
        <strain evidence="2">PA1801</strain>
        <tissue evidence="2">Leaf</tissue>
    </source>
</reference>
<accession>A0A5B6VWC5</accession>
<evidence type="ECO:0000313" key="3">
    <source>
        <dbReference type="Proteomes" id="UP000325315"/>
    </source>
</evidence>
<dbReference type="Proteomes" id="UP000325315">
    <property type="component" value="Unassembled WGS sequence"/>
</dbReference>
<keyword evidence="2" id="KW-0695">RNA-directed DNA polymerase</keyword>
<keyword evidence="2" id="KW-0808">Transferase</keyword>
<evidence type="ECO:0000259" key="1">
    <source>
        <dbReference type="Pfam" id="PF13966"/>
    </source>
</evidence>
<comment type="caution">
    <text evidence="2">The sequence shown here is derived from an EMBL/GenBank/DDBJ whole genome shotgun (WGS) entry which is preliminary data.</text>
</comment>
<dbReference type="PANTHER" id="PTHR36617:SF15">
    <property type="entry name" value="REVERSE TRANSCRIPTASE ZINC-BINDING DOMAIN-CONTAINING PROTEIN"/>
    <property type="match status" value="1"/>
</dbReference>
<keyword evidence="3" id="KW-1185">Reference proteome</keyword>
<dbReference type="GO" id="GO:0003964">
    <property type="term" value="F:RNA-directed DNA polymerase activity"/>
    <property type="evidence" value="ECO:0007669"/>
    <property type="project" value="UniProtKB-KW"/>
</dbReference>
<proteinExistence type="predicted"/>
<name>A0A5B6VWC5_9ROSI</name>
<dbReference type="OrthoDB" id="1002337at2759"/>
<organism evidence="2 3">
    <name type="scientific">Gossypium australe</name>
    <dbReference type="NCBI Taxonomy" id="47621"/>
    <lineage>
        <taxon>Eukaryota</taxon>
        <taxon>Viridiplantae</taxon>
        <taxon>Streptophyta</taxon>
        <taxon>Embryophyta</taxon>
        <taxon>Tracheophyta</taxon>
        <taxon>Spermatophyta</taxon>
        <taxon>Magnoliopsida</taxon>
        <taxon>eudicotyledons</taxon>
        <taxon>Gunneridae</taxon>
        <taxon>Pentapetalae</taxon>
        <taxon>rosids</taxon>
        <taxon>malvids</taxon>
        <taxon>Malvales</taxon>
        <taxon>Malvaceae</taxon>
        <taxon>Malvoideae</taxon>
        <taxon>Gossypium</taxon>
    </lineage>
</organism>